<evidence type="ECO:0000256" key="2">
    <source>
        <dbReference type="ARBA" id="ARBA00022771"/>
    </source>
</evidence>
<dbReference type="SUPFAM" id="SSF57850">
    <property type="entry name" value="RING/U-box"/>
    <property type="match status" value="1"/>
</dbReference>
<keyword evidence="5" id="KW-0812">Transmembrane</keyword>
<dbReference type="EMBL" id="MU006793">
    <property type="protein sequence ID" value="KAF2637326.1"/>
    <property type="molecule type" value="Genomic_DNA"/>
</dbReference>
<feature type="domain" description="RING-type" evidence="6">
    <location>
        <begin position="83"/>
        <end position="125"/>
    </location>
</feature>
<accession>A0A6A6RPP8</accession>
<dbReference type="GO" id="GO:0016567">
    <property type="term" value="P:protein ubiquitination"/>
    <property type="evidence" value="ECO:0007669"/>
    <property type="project" value="TreeGrafter"/>
</dbReference>
<evidence type="ECO:0000313" key="8">
    <source>
        <dbReference type="Proteomes" id="UP000799753"/>
    </source>
</evidence>
<keyword evidence="5" id="KW-1133">Transmembrane helix</keyword>
<keyword evidence="1" id="KW-0479">Metal-binding</keyword>
<keyword evidence="3" id="KW-0862">Zinc</keyword>
<organism evidence="7 8">
    <name type="scientific">Massarina eburnea CBS 473.64</name>
    <dbReference type="NCBI Taxonomy" id="1395130"/>
    <lineage>
        <taxon>Eukaryota</taxon>
        <taxon>Fungi</taxon>
        <taxon>Dikarya</taxon>
        <taxon>Ascomycota</taxon>
        <taxon>Pezizomycotina</taxon>
        <taxon>Dothideomycetes</taxon>
        <taxon>Pleosporomycetidae</taxon>
        <taxon>Pleosporales</taxon>
        <taxon>Massarineae</taxon>
        <taxon>Massarinaceae</taxon>
        <taxon>Massarina</taxon>
    </lineage>
</organism>
<dbReference type="AlphaFoldDB" id="A0A6A6RPP8"/>
<name>A0A6A6RPP8_9PLEO</name>
<dbReference type="InterPro" id="IPR013083">
    <property type="entry name" value="Znf_RING/FYVE/PHD"/>
</dbReference>
<dbReference type="PANTHER" id="PTHR45969">
    <property type="entry name" value="RING ZINC FINGER PROTEIN-RELATED"/>
    <property type="match status" value="1"/>
</dbReference>
<reference evidence="7" key="1">
    <citation type="journal article" date="2020" name="Stud. Mycol.">
        <title>101 Dothideomycetes genomes: a test case for predicting lifestyles and emergence of pathogens.</title>
        <authorList>
            <person name="Haridas S."/>
            <person name="Albert R."/>
            <person name="Binder M."/>
            <person name="Bloem J."/>
            <person name="Labutti K."/>
            <person name="Salamov A."/>
            <person name="Andreopoulos B."/>
            <person name="Baker S."/>
            <person name="Barry K."/>
            <person name="Bills G."/>
            <person name="Bluhm B."/>
            <person name="Cannon C."/>
            <person name="Castanera R."/>
            <person name="Culley D."/>
            <person name="Daum C."/>
            <person name="Ezra D."/>
            <person name="Gonzalez J."/>
            <person name="Henrissat B."/>
            <person name="Kuo A."/>
            <person name="Liang C."/>
            <person name="Lipzen A."/>
            <person name="Lutzoni F."/>
            <person name="Magnuson J."/>
            <person name="Mondo S."/>
            <person name="Nolan M."/>
            <person name="Ohm R."/>
            <person name="Pangilinan J."/>
            <person name="Park H.-J."/>
            <person name="Ramirez L."/>
            <person name="Alfaro M."/>
            <person name="Sun H."/>
            <person name="Tritt A."/>
            <person name="Yoshinaga Y."/>
            <person name="Zwiers L.-H."/>
            <person name="Turgeon B."/>
            <person name="Goodwin S."/>
            <person name="Spatafora J."/>
            <person name="Crous P."/>
            <person name="Grigoriev I."/>
        </authorList>
    </citation>
    <scope>NUCLEOTIDE SEQUENCE</scope>
    <source>
        <strain evidence="7">CBS 473.64</strain>
    </source>
</reference>
<dbReference type="Pfam" id="PF13639">
    <property type="entry name" value="zf-RING_2"/>
    <property type="match status" value="1"/>
</dbReference>
<dbReference type="InterPro" id="IPR011016">
    <property type="entry name" value="Znf_RING-CH"/>
</dbReference>
<proteinExistence type="predicted"/>
<dbReference type="PROSITE" id="PS50089">
    <property type="entry name" value="ZF_RING_2"/>
    <property type="match status" value="1"/>
</dbReference>
<sequence>MFQNESRSAVIVILPSLFALVVVVLLVVVCLLPRFSRGDRAIKKHQQKRIECLNSKVKAEQFVDWAKKEQRSRPGSSFSTVLCVICLEDFTESSQIRGLGCHHVFHQECLDNWFSRWNEYCPLCHRPIIPGAKRTRKSRRWDEPPPVAFMI</sequence>
<dbReference type="PANTHER" id="PTHR45969:SF69">
    <property type="entry name" value="FINGER DOMAIN PROTEIN, PUTATIVE (AFU_ORTHOLOGUE AFUA_3G12190)-RELATED"/>
    <property type="match status" value="1"/>
</dbReference>
<evidence type="ECO:0000256" key="4">
    <source>
        <dbReference type="PROSITE-ProRule" id="PRU00175"/>
    </source>
</evidence>
<dbReference type="SMART" id="SM00184">
    <property type="entry name" value="RING"/>
    <property type="match status" value="1"/>
</dbReference>
<evidence type="ECO:0000256" key="3">
    <source>
        <dbReference type="ARBA" id="ARBA00022833"/>
    </source>
</evidence>
<evidence type="ECO:0000259" key="6">
    <source>
        <dbReference type="PROSITE" id="PS50089"/>
    </source>
</evidence>
<evidence type="ECO:0000256" key="5">
    <source>
        <dbReference type="SAM" id="Phobius"/>
    </source>
</evidence>
<keyword evidence="8" id="KW-1185">Reference proteome</keyword>
<dbReference type="Gene3D" id="3.30.40.10">
    <property type="entry name" value="Zinc/RING finger domain, C3HC4 (zinc finger)"/>
    <property type="match status" value="1"/>
</dbReference>
<dbReference type="GO" id="GO:0008270">
    <property type="term" value="F:zinc ion binding"/>
    <property type="evidence" value="ECO:0007669"/>
    <property type="project" value="UniProtKB-KW"/>
</dbReference>
<dbReference type="InterPro" id="IPR001841">
    <property type="entry name" value="Znf_RING"/>
</dbReference>
<gene>
    <name evidence="7" type="ORF">P280DRAFT_407141</name>
</gene>
<dbReference type="OrthoDB" id="8062037at2759"/>
<keyword evidence="2 4" id="KW-0863">Zinc-finger</keyword>
<protein>
    <recommendedName>
        <fullName evidence="6">RING-type domain-containing protein</fullName>
    </recommendedName>
</protein>
<dbReference type="SMART" id="SM00744">
    <property type="entry name" value="RINGv"/>
    <property type="match status" value="1"/>
</dbReference>
<keyword evidence="5" id="KW-0472">Membrane</keyword>
<feature type="transmembrane region" description="Helical" evidence="5">
    <location>
        <begin position="12"/>
        <end position="35"/>
    </location>
</feature>
<dbReference type="GO" id="GO:0061630">
    <property type="term" value="F:ubiquitin protein ligase activity"/>
    <property type="evidence" value="ECO:0007669"/>
    <property type="project" value="TreeGrafter"/>
</dbReference>
<evidence type="ECO:0000256" key="1">
    <source>
        <dbReference type="ARBA" id="ARBA00022723"/>
    </source>
</evidence>
<evidence type="ECO:0000313" key="7">
    <source>
        <dbReference type="EMBL" id="KAF2637326.1"/>
    </source>
</evidence>
<dbReference type="Proteomes" id="UP000799753">
    <property type="component" value="Unassembled WGS sequence"/>
</dbReference>